<dbReference type="WBParaSite" id="PSU_v2.g17105.t1">
    <property type="protein sequence ID" value="PSU_v2.g17105.t1"/>
    <property type="gene ID" value="PSU_v2.g17105"/>
</dbReference>
<reference evidence="3" key="1">
    <citation type="submission" date="2022-11" db="UniProtKB">
        <authorList>
            <consortium name="WormBaseParasite"/>
        </authorList>
    </citation>
    <scope>IDENTIFICATION</scope>
</reference>
<dbReference type="Proteomes" id="UP000887577">
    <property type="component" value="Unplaced"/>
</dbReference>
<accession>A0A914YEC8</accession>
<dbReference type="Pfam" id="PF00112">
    <property type="entry name" value="Peptidase_C1"/>
    <property type="match status" value="1"/>
</dbReference>
<dbReference type="GO" id="GO:0008234">
    <property type="term" value="F:cysteine-type peptidase activity"/>
    <property type="evidence" value="ECO:0007669"/>
    <property type="project" value="InterPro"/>
</dbReference>
<dbReference type="GO" id="GO:0006508">
    <property type="term" value="P:proteolysis"/>
    <property type="evidence" value="ECO:0007669"/>
    <property type="project" value="InterPro"/>
</dbReference>
<dbReference type="SUPFAM" id="SSF54001">
    <property type="entry name" value="Cysteine proteinases"/>
    <property type="match status" value="1"/>
</dbReference>
<keyword evidence="2" id="KW-1185">Reference proteome</keyword>
<dbReference type="InterPro" id="IPR038765">
    <property type="entry name" value="Papain-like_cys_pep_sf"/>
</dbReference>
<dbReference type="InterPro" id="IPR000668">
    <property type="entry name" value="Peptidase_C1A_C"/>
</dbReference>
<dbReference type="AlphaFoldDB" id="A0A914YEC8"/>
<sequence length="143" mass="15177">MTVVLLVGYTPDFWIAKTSFGPNWGENGYIRFKRGTNFCSMTRRVIAPFLADSILPTTAAITVAKPAITVSGWTEWAASSCTANCGKCGRTIMKRVCRGGICPGANTFNSTTICGASTMCSFPLSSCCAPAKRAVVNSAIICQ</sequence>
<evidence type="ECO:0000259" key="1">
    <source>
        <dbReference type="Pfam" id="PF00112"/>
    </source>
</evidence>
<organism evidence="2 3">
    <name type="scientific">Panagrolaimus superbus</name>
    <dbReference type="NCBI Taxonomy" id="310955"/>
    <lineage>
        <taxon>Eukaryota</taxon>
        <taxon>Metazoa</taxon>
        <taxon>Ecdysozoa</taxon>
        <taxon>Nematoda</taxon>
        <taxon>Chromadorea</taxon>
        <taxon>Rhabditida</taxon>
        <taxon>Tylenchina</taxon>
        <taxon>Panagrolaimomorpha</taxon>
        <taxon>Panagrolaimoidea</taxon>
        <taxon>Panagrolaimidae</taxon>
        <taxon>Panagrolaimus</taxon>
    </lineage>
</organism>
<evidence type="ECO:0000313" key="3">
    <source>
        <dbReference type="WBParaSite" id="PSU_v2.g17105.t1"/>
    </source>
</evidence>
<feature type="domain" description="Peptidase C1A papain C-terminal" evidence="1">
    <location>
        <begin position="4"/>
        <end position="48"/>
    </location>
</feature>
<proteinExistence type="predicted"/>
<protein>
    <submittedName>
        <fullName evidence="3">Peptidase C1A papain C-terminal domain-containing protein</fullName>
    </submittedName>
</protein>
<evidence type="ECO:0000313" key="2">
    <source>
        <dbReference type="Proteomes" id="UP000887577"/>
    </source>
</evidence>
<name>A0A914YEC8_9BILA</name>
<dbReference type="Gene3D" id="2.40.50.170">
    <property type="entry name" value="Cysteine proteinases. Chain C"/>
    <property type="match status" value="1"/>
</dbReference>